<dbReference type="Proteomes" id="UP000824596">
    <property type="component" value="Unassembled WGS sequence"/>
</dbReference>
<dbReference type="InterPro" id="IPR042432">
    <property type="entry name" value="Coa1_fungi"/>
</dbReference>
<evidence type="ECO:0000313" key="2">
    <source>
        <dbReference type="EMBL" id="KAH0966415.1"/>
    </source>
</evidence>
<dbReference type="AlphaFoldDB" id="A0A9P8N3Z4"/>
<dbReference type="PANTHER" id="PTHR28523">
    <property type="entry name" value="CYTOCHROME C OXIDASE ASSEMBLY FACTOR 1"/>
    <property type="match status" value="1"/>
</dbReference>
<dbReference type="OrthoDB" id="2100652at2759"/>
<gene>
    <name evidence="2" type="ORF">HRG_01824</name>
</gene>
<keyword evidence="1" id="KW-1133">Transmembrane helix</keyword>
<dbReference type="EMBL" id="JAIZPD010000002">
    <property type="protein sequence ID" value="KAH0966415.1"/>
    <property type="molecule type" value="Genomic_DNA"/>
</dbReference>
<evidence type="ECO:0000256" key="1">
    <source>
        <dbReference type="SAM" id="Phobius"/>
    </source>
</evidence>
<reference evidence="2" key="1">
    <citation type="submission" date="2021-09" db="EMBL/GenBank/DDBJ databases">
        <title>A high-quality genome of the endoparasitic fungus Hirsutella rhossiliensis with a comparison of Hirsutella genomes reveals transposable elements contributing to genome size variation.</title>
        <authorList>
            <person name="Lin R."/>
            <person name="Jiao Y."/>
            <person name="Sun X."/>
            <person name="Ling J."/>
            <person name="Xie B."/>
            <person name="Cheng X."/>
        </authorList>
    </citation>
    <scope>NUCLEOTIDE SEQUENCE</scope>
    <source>
        <strain evidence="2">HR02</strain>
    </source>
</reference>
<dbReference type="PANTHER" id="PTHR28523:SF1">
    <property type="entry name" value="CYTOCHROME C OXIDASE ASSEMBLY FACTOR 1"/>
    <property type="match status" value="1"/>
</dbReference>
<dbReference type="GO" id="GO:0033617">
    <property type="term" value="P:mitochondrial respiratory chain complex IV assembly"/>
    <property type="evidence" value="ECO:0007669"/>
    <property type="project" value="InterPro"/>
</dbReference>
<protein>
    <submittedName>
        <fullName evidence="2">Cytochrome oxidase complex assembly protein 1 domain-containing protein</fullName>
    </submittedName>
</protein>
<dbReference type="GO" id="GO:0005743">
    <property type="term" value="C:mitochondrial inner membrane"/>
    <property type="evidence" value="ECO:0007669"/>
    <property type="project" value="TreeGrafter"/>
</dbReference>
<keyword evidence="1" id="KW-0472">Membrane</keyword>
<sequence>MSRRADRQLPDVKQVRFRWGRTLPLFLAVVTLSSLAIFNYQKTSSPIVASTLYALRVSPRARALLGNDIYFKHPIPWIRGEMNQVRGRVDIAFSVRGSRGSATMRFASRRPSSRALFETSEWSLTMDDGGEWVDLLEGAGDPFRALLADEPLVDDVGDVEDDKALATRGFRQQGASWNK</sequence>
<dbReference type="RefSeq" id="XP_044723928.1">
    <property type="nucleotide sequence ID" value="XM_044860295.1"/>
</dbReference>
<organism evidence="2 3">
    <name type="scientific">Hirsutella rhossiliensis</name>
    <dbReference type="NCBI Taxonomy" id="111463"/>
    <lineage>
        <taxon>Eukaryota</taxon>
        <taxon>Fungi</taxon>
        <taxon>Dikarya</taxon>
        <taxon>Ascomycota</taxon>
        <taxon>Pezizomycotina</taxon>
        <taxon>Sordariomycetes</taxon>
        <taxon>Hypocreomycetidae</taxon>
        <taxon>Hypocreales</taxon>
        <taxon>Ophiocordycipitaceae</taxon>
        <taxon>Hirsutella</taxon>
    </lineage>
</organism>
<keyword evidence="1" id="KW-0812">Transmembrane</keyword>
<proteinExistence type="predicted"/>
<comment type="caution">
    <text evidence="2">The sequence shown here is derived from an EMBL/GenBank/DDBJ whole genome shotgun (WGS) entry which is preliminary data.</text>
</comment>
<evidence type="ECO:0000313" key="3">
    <source>
        <dbReference type="Proteomes" id="UP000824596"/>
    </source>
</evidence>
<feature type="transmembrane region" description="Helical" evidence="1">
    <location>
        <begin position="21"/>
        <end position="40"/>
    </location>
</feature>
<accession>A0A9P8N3Z4</accession>
<dbReference type="GeneID" id="68350953"/>
<dbReference type="Pfam" id="PF08695">
    <property type="entry name" value="Coa1"/>
    <property type="match status" value="1"/>
</dbReference>
<dbReference type="InterPro" id="IPR014807">
    <property type="entry name" value="Coa1"/>
</dbReference>
<keyword evidence="3" id="KW-1185">Reference proteome</keyword>
<name>A0A9P8N3Z4_9HYPO</name>